<dbReference type="EMBL" id="LWLV01001646">
    <property type="protein sequence ID" value="OTA40496.1"/>
    <property type="molecule type" value="Genomic_DNA"/>
</dbReference>
<keyword evidence="1" id="KW-0472">Membrane</keyword>
<keyword evidence="1" id="KW-1133">Transmembrane helix</keyword>
<sequence>MRPYVIGGACDRVRQRVEEAMAEGVLDLPANLVAHVERCPHCSAEVREVEMLLHRLRSLPASLDLSPVPAAVDRVLQATASNLAAAGAVPAPAPVEKKRRRTPQWQWVLGQVAAVAAVIAIAAGGLTLLGLGIHGAVSGQEPGRIVERWVAPLRDWTQALFRNVR</sequence>
<organism evidence="2 3">
    <name type="scientific">Symbiobacterium thermophilum</name>
    <dbReference type="NCBI Taxonomy" id="2734"/>
    <lineage>
        <taxon>Bacteria</taxon>
        <taxon>Bacillati</taxon>
        <taxon>Bacillota</taxon>
        <taxon>Clostridia</taxon>
        <taxon>Eubacteriales</taxon>
        <taxon>Symbiobacteriaceae</taxon>
        <taxon>Symbiobacterium</taxon>
    </lineage>
</organism>
<dbReference type="Gene3D" id="1.10.10.1320">
    <property type="entry name" value="Anti-sigma factor, zinc-finger domain"/>
    <property type="match status" value="1"/>
</dbReference>
<reference evidence="3" key="1">
    <citation type="submission" date="2016-04" db="EMBL/GenBank/DDBJ databases">
        <authorList>
            <person name="Antunes L.P."/>
            <person name="Martins L.F."/>
            <person name="Pereira R.V."/>
            <person name="Thomas A.M."/>
            <person name="Barbosa D."/>
            <person name="Nascimento L."/>
            <person name="Silva G.M."/>
            <person name="Condomitti G.W."/>
            <person name="Digiampietri L.A."/>
            <person name="Lombardi K.C."/>
            <person name="Ramos P.L."/>
            <person name="Quaggio R.B."/>
            <person name="Oliveira J.C."/>
            <person name="Pascon R.C."/>
            <person name="Cruz J.B."/>
            <person name="Silva A.M."/>
            <person name="Setubal J.C."/>
        </authorList>
    </citation>
    <scope>NUCLEOTIDE SEQUENCE [LARGE SCALE GENOMIC DNA]</scope>
</reference>
<dbReference type="Proteomes" id="UP000194267">
    <property type="component" value="Unassembled WGS sequence"/>
</dbReference>
<accession>A0A1Y2T3X3</accession>
<evidence type="ECO:0000313" key="3">
    <source>
        <dbReference type="Proteomes" id="UP000194267"/>
    </source>
</evidence>
<gene>
    <name evidence="2" type="ORF">A6D92_16665</name>
</gene>
<comment type="caution">
    <text evidence="2">The sequence shown here is derived from an EMBL/GenBank/DDBJ whole genome shotgun (WGS) entry which is preliminary data.</text>
</comment>
<keyword evidence="1" id="KW-0812">Transmembrane</keyword>
<evidence type="ECO:0000256" key="1">
    <source>
        <dbReference type="SAM" id="Phobius"/>
    </source>
</evidence>
<evidence type="ECO:0008006" key="4">
    <source>
        <dbReference type="Google" id="ProtNLM"/>
    </source>
</evidence>
<protein>
    <recommendedName>
        <fullName evidence="4">Zinc-finger domain-containing protein</fullName>
    </recommendedName>
</protein>
<proteinExistence type="predicted"/>
<dbReference type="InterPro" id="IPR041916">
    <property type="entry name" value="Anti_sigma_zinc_sf"/>
</dbReference>
<feature type="transmembrane region" description="Helical" evidence="1">
    <location>
        <begin position="107"/>
        <end position="133"/>
    </location>
</feature>
<evidence type="ECO:0000313" key="2">
    <source>
        <dbReference type="EMBL" id="OTA40496.1"/>
    </source>
</evidence>
<name>A0A1Y2T3X3_SYMTR</name>
<dbReference type="AlphaFoldDB" id="A0A1Y2T3X3"/>